<dbReference type="AlphaFoldDB" id="L0DLR7"/>
<evidence type="ECO:0000313" key="13">
    <source>
        <dbReference type="Proteomes" id="UP000010798"/>
    </source>
</evidence>
<comment type="similarity">
    <text evidence="2">Belongs to the YajC family.</text>
</comment>
<dbReference type="eggNOG" id="COG1862">
    <property type="taxonomic scope" value="Bacteria"/>
</dbReference>
<keyword evidence="13" id="KW-1185">Reference proteome</keyword>
<keyword evidence="8 11" id="KW-1133">Transmembrane helix</keyword>
<dbReference type="PANTHER" id="PTHR33909">
    <property type="entry name" value="SEC TRANSLOCON ACCESSORY COMPLEX SUBUNIT YAJC"/>
    <property type="match status" value="1"/>
</dbReference>
<dbReference type="InterPro" id="IPR003849">
    <property type="entry name" value="Preprotein_translocase_YajC"/>
</dbReference>
<dbReference type="HOGENOM" id="CLU_116157_2_0_0"/>
<dbReference type="Proteomes" id="UP000010798">
    <property type="component" value="Chromosome"/>
</dbReference>
<evidence type="ECO:0000256" key="8">
    <source>
        <dbReference type="ARBA" id="ARBA00022989"/>
    </source>
</evidence>
<evidence type="ECO:0000256" key="6">
    <source>
        <dbReference type="ARBA" id="ARBA00022692"/>
    </source>
</evidence>
<dbReference type="PRINTS" id="PR01853">
    <property type="entry name" value="YAJCTRNLCASE"/>
</dbReference>
<evidence type="ECO:0000256" key="4">
    <source>
        <dbReference type="ARBA" id="ARBA00022448"/>
    </source>
</evidence>
<evidence type="ECO:0000256" key="1">
    <source>
        <dbReference type="ARBA" id="ARBA00004162"/>
    </source>
</evidence>
<dbReference type="STRING" id="886293.Sinac_5632"/>
<dbReference type="SMART" id="SM01323">
    <property type="entry name" value="YajC"/>
    <property type="match status" value="1"/>
</dbReference>
<name>L0DLR7_SINAD</name>
<dbReference type="Pfam" id="PF02699">
    <property type="entry name" value="YajC"/>
    <property type="match status" value="1"/>
</dbReference>
<evidence type="ECO:0000256" key="9">
    <source>
        <dbReference type="ARBA" id="ARBA00023010"/>
    </source>
</evidence>
<organism evidence="12 13">
    <name type="scientific">Singulisphaera acidiphila (strain ATCC BAA-1392 / DSM 18658 / VKM B-2454 / MOB10)</name>
    <dbReference type="NCBI Taxonomy" id="886293"/>
    <lineage>
        <taxon>Bacteria</taxon>
        <taxon>Pseudomonadati</taxon>
        <taxon>Planctomycetota</taxon>
        <taxon>Planctomycetia</taxon>
        <taxon>Isosphaerales</taxon>
        <taxon>Isosphaeraceae</taxon>
        <taxon>Singulisphaera</taxon>
    </lineage>
</organism>
<dbReference type="KEGG" id="saci:Sinac_5632"/>
<proteinExistence type="inferred from homology"/>
<evidence type="ECO:0000256" key="10">
    <source>
        <dbReference type="ARBA" id="ARBA00023136"/>
    </source>
</evidence>
<dbReference type="GO" id="GO:0015031">
    <property type="term" value="P:protein transport"/>
    <property type="evidence" value="ECO:0007669"/>
    <property type="project" value="UniProtKB-KW"/>
</dbReference>
<reference evidence="12 13" key="1">
    <citation type="submission" date="2012-02" db="EMBL/GenBank/DDBJ databases">
        <title>Complete sequence of chromosome of Singulisphaera acidiphila DSM 18658.</title>
        <authorList>
            <consortium name="US DOE Joint Genome Institute (JGI-PGF)"/>
            <person name="Lucas S."/>
            <person name="Copeland A."/>
            <person name="Lapidus A."/>
            <person name="Glavina del Rio T."/>
            <person name="Dalin E."/>
            <person name="Tice H."/>
            <person name="Bruce D."/>
            <person name="Goodwin L."/>
            <person name="Pitluck S."/>
            <person name="Peters L."/>
            <person name="Ovchinnikova G."/>
            <person name="Chertkov O."/>
            <person name="Kyrpides N."/>
            <person name="Mavromatis K."/>
            <person name="Ivanova N."/>
            <person name="Brettin T."/>
            <person name="Detter J.C."/>
            <person name="Han C."/>
            <person name="Larimer F."/>
            <person name="Land M."/>
            <person name="Hauser L."/>
            <person name="Markowitz V."/>
            <person name="Cheng J.-F."/>
            <person name="Hugenholtz P."/>
            <person name="Woyke T."/>
            <person name="Wu D."/>
            <person name="Tindall B."/>
            <person name="Pomrenke H."/>
            <person name="Brambilla E."/>
            <person name="Klenk H.-P."/>
            <person name="Eisen J.A."/>
        </authorList>
    </citation>
    <scope>NUCLEOTIDE SEQUENCE [LARGE SCALE GENOMIC DNA]</scope>
    <source>
        <strain evidence="13">ATCC BAA-1392 / DSM 18658 / VKM B-2454 / MOB10</strain>
    </source>
</reference>
<evidence type="ECO:0000256" key="2">
    <source>
        <dbReference type="ARBA" id="ARBA00006742"/>
    </source>
</evidence>
<dbReference type="GO" id="GO:0005886">
    <property type="term" value="C:plasma membrane"/>
    <property type="evidence" value="ECO:0007669"/>
    <property type="project" value="UniProtKB-SubCell"/>
</dbReference>
<comment type="subcellular location">
    <subcellularLocation>
        <location evidence="1">Cell membrane</location>
        <topology evidence="1">Single-pass membrane protein</topology>
    </subcellularLocation>
</comment>
<keyword evidence="7" id="KW-0653">Protein transport</keyword>
<accession>L0DLR7</accession>
<gene>
    <name evidence="12" type="ordered locus">Sinac_5632</name>
</gene>
<keyword evidence="5" id="KW-1003">Cell membrane</keyword>
<evidence type="ECO:0000256" key="3">
    <source>
        <dbReference type="ARBA" id="ARBA00014962"/>
    </source>
</evidence>
<evidence type="ECO:0000256" key="11">
    <source>
        <dbReference type="SAM" id="Phobius"/>
    </source>
</evidence>
<keyword evidence="6 11" id="KW-0812">Transmembrane</keyword>
<dbReference type="OrthoDB" id="9800132at2"/>
<dbReference type="PANTHER" id="PTHR33909:SF1">
    <property type="entry name" value="SEC TRANSLOCON ACCESSORY COMPLEX SUBUNIT YAJC"/>
    <property type="match status" value="1"/>
</dbReference>
<evidence type="ECO:0000313" key="12">
    <source>
        <dbReference type="EMBL" id="AGA29765.1"/>
    </source>
</evidence>
<protein>
    <recommendedName>
        <fullName evidence="3">Sec translocon accessory complex subunit YajC</fullName>
    </recommendedName>
</protein>
<evidence type="ECO:0000256" key="5">
    <source>
        <dbReference type="ARBA" id="ARBA00022475"/>
    </source>
</evidence>
<keyword evidence="9" id="KW-0811">Translocation</keyword>
<evidence type="ECO:0000256" key="7">
    <source>
        <dbReference type="ARBA" id="ARBA00022927"/>
    </source>
</evidence>
<dbReference type="RefSeq" id="WP_015248863.1">
    <property type="nucleotide sequence ID" value="NC_019892.1"/>
</dbReference>
<dbReference type="EMBL" id="CP003364">
    <property type="protein sequence ID" value="AGA29765.1"/>
    <property type="molecule type" value="Genomic_DNA"/>
</dbReference>
<keyword evidence="10 11" id="KW-0472">Membrane</keyword>
<dbReference type="NCBIfam" id="TIGR00739">
    <property type="entry name" value="yajC"/>
    <property type="match status" value="1"/>
</dbReference>
<keyword evidence="4" id="KW-0813">Transport</keyword>
<sequence length="126" mass="13830">MPFLLAAIPLLFAQGGAAPAGNPKEGVSSTLNLLPYVLIFVVWGYFILIRPPQQQEKRRRQMIASLKKNDKIITTGGLYATVSSIDPDQDRIVLRVDDDRGVKMTFSKSVVGRLIEPTTEKSADSA</sequence>
<feature type="transmembrane region" description="Helical" evidence="11">
    <location>
        <begin position="33"/>
        <end position="50"/>
    </location>
</feature>